<evidence type="ECO:0000313" key="2">
    <source>
        <dbReference type="Proteomes" id="UP000224265"/>
    </source>
</evidence>
<name>A0A0Y0A331_9CAUD</name>
<organism evidence="1 2">
    <name type="scientific">Mycobacterium phage Weiss13</name>
    <dbReference type="NCBI Taxonomy" id="1784843"/>
    <lineage>
        <taxon>Viruses</taxon>
        <taxon>Duplodnaviria</taxon>
        <taxon>Heunggongvirae</taxon>
        <taxon>Uroviricota</taxon>
        <taxon>Caudoviricetes</taxon>
        <taxon>Papyrusvirus</taxon>
        <taxon>Papyrusvirus send513</taxon>
    </lineage>
</organism>
<dbReference type="EMBL" id="KT591076">
    <property type="protein sequence ID" value="AMB17260.1"/>
    <property type="molecule type" value="Genomic_DNA"/>
</dbReference>
<protein>
    <submittedName>
        <fullName evidence="1">Uncharacterized protein</fullName>
    </submittedName>
</protein>
<gene>
    <name evidence="1" type="ORF">SEA_WEISS13_46</name>
</gene>
<dbReference type="Proteomes" id="UP000224265">
    <property type="component" value="Segment"/>
</dbReference>
<reference evidence="1 2" key="1">
    <citation type="submission" date="2015-08" db="EMBL/GenBank/DDBJ databases">
        <authorList>
            <person name="Adams C.A."/>
            <person name="Ardeshna N.S."/>
            <person name="Badithe A.V."/>
            <person name="Badrani J.H."/>
            <person name="Birkholz E.A."/>
            <person name="Butler M."/>
            <person name="Chu A."/>
            <person name="Farmer C.N."/>
            <person name="Frischer G.M."/>
            <person name="Hsieh L.Y."/>
            <person name="Jackson K.B."/>
            <person name="Kagy D.N."/>
            <person name="Kendall J.C."/>
            <person name="Lin C.Y."/>
            <person name="Morgan M.N."/>
            <person name="Nachnani R."/>
            <person name="Nadeau S.M."/>
            <person name="Parikh M."/>
            <person name="Perez M.V."/>
            <person name="Peters C.E."/>
            <person name="Pogliano J."/>
            <person name="Popescu N.I."/>
            <person name="Shiao R."/>
            <person name="Song C.L."/>
            <person name="Ting J.M."/>
            <person name="Udani D.R."/>
            <person name="Waller L.B."/>
            <person name="Wang A.Y."/>
            <person name="Wu C.E."/>
            <person name="Yang A.B."/>
            <person name="Yao J."/>
            <person name="Zhang B.H."/>
            <person name="Anders K.R."/>
            <person name="Bradley K.W."/>
            <person name="Asai D.J."/>
            <person name="Bowman C.A."/>
            <person name="Russell D.A."/>
            <person name="Pope W.H."/>
            <person name="Jacobs-Sera D."/>
            <person name="Hendrix R.W."/>
            <person name="Hatfull G.F."/>
        </authorList>
    </citation>
    <scope>NUCLEOTIDE SEQUENCE [LARGE SCALE GENOMIC DNA]</scope>
</reference>
<accession>A0A0Y0A331</accession>
<proteinExistence type="predicted"/>
<sequence>MSGTKPYSPYGPYERMEAMICAHIHYGPFNYGHKKFDNVKQAMDYFENEVAGVDFGTGTSEQNMDLYESEWDCPCNDHMNFHDYPMERFVVAADGTPVAVAI</sequence>
<evidence type="ECO:0000313" key="1">
    <source>
        <dbReference type="EMBL" id="AMB17260.1"/>
    </source>
</evidence>